<comment type="subcellular location">
    <subcellularLocation>
        <location evidence="2">Cytoplasm</location>
    </subcellularLocation>
</comment>
<dbReference type="GO" id="GO:0032259">
    <property type="term" value="P:methylation"/>
    <property type="evidence" value="ECO:0007669"/>
    <property type="project" value="UniProtKB-KW"/>
</dbReference>
<gene>
    <name evidence="9" type="ORF">DYU11_01495</name>
</gene>
<sequence length="230" mass="26831">MEKQFWFKSWELEGHYTSFHRKDIHPYALRHLPPHMLEGRSVFVPLCGKTLDMLYFSKFARCVIGVEIVEKAIIQFFEENNLTYQRFGDRFVSGNITIFCRDMFSLTAEHLGPIDIVYDRASLVALPYDMRMRYLQTLESLTSVGTLLFLNTLEYEPTLPSPPFSINPDEVASYFPNYLIQHVEQPVLPNHSMVRKFNLSFLIEHGFTMHKLYDAPTELYTQTISDSALV</sequence>
<dbReference type="PROSITE" id="PS51585">
    <property type="entry name" value="SAM_MT_TPMT"/>
    <property type="match status" value="1"/>
</dbReference>
<dbReference type="AlphaFoldDB" id="A0A418MHX0"/>
<dbReference type="EC" id="2.1.1.67" evidence="4"/>
<evidence type="ECO:0000256" key="4">
    <source>
        <dbReference type="ARBA" id="ARBA00011905"/>
    </source>
</evidence>
<comment type="caution">
    <text evidence="9">The sequence shown here is derived from an EMBL/GenBank/DDBJ whole genome shotgun (WGS) entry which is preliminary data.</text>
</comment>
<dbReference type="PANTHER" id="PTHR10259">
    <property type="entry name" value="THIOPURINE S-METHYLTRANSFERASE"/>
    <property type="match status" value="1"/>
</dbReference>
<organism evidence="9 10">
    <name type="scientific">Fibrisoma montanum</name>
    <dbReference type="NCBI Taxonomy" id="2305895"/>
    <lineage>
        <taxon>Bacteria</taxon>
        <taxon>Pseudomonadati</taxon>
        <taxon>Bacteroidota</taxon>
        <taxon>Cytophagia</taxon>
        <taxon>Cytophagales</taxon>
        <taxon>Spirosomataceae</taxon>
        <taxon>Fibrisoma</taxon>
    </lineage>
</organism>
<evidence type="ECO:0000313" key="9">
    <source>
        <dbReference type="EMBL" id="RIV27020.1"/>
    </source>
</evidence>
<dbReference type="Pfam" id="PF05724">
    <property type="entry name" value="TPMT"/>
    <property type="match status" value="1"/>
</dbReference>
<evidence type="ECO:0000256" key="7">
    <source>
        <dbReference type="ARBA" id="ARBA00022679"/>
    </source>
</evidence>
<comment type="similarity">
    <text evidence="3">Belongs to the class I-like SAM-binding methyltransferase superfamily. TPMT family.</text>
</comment>
<name>A0A418MHX0_9BACT</name>
<evidence type="ECO:0000256" key="5">
    <source>
        <dbReference type="ARBA" id="ARBA00022490"/>
    </source>
</evidence>
<dbReference type="EMBL" id="QXED01000001">
    <property type="protein sequence ID" value="RIV27020.1"/>
    <property type="molecule type" value="Genomic_DNA"/>
</dbReference>
<dbReference type="GO" id="GO:0005737">
    <property type="term" value="C:cytoplasm"/>
    <property type="evidence" value="ECO:0007669"/>
    <property type="project" value="UniProtKB-SubCell"/>
</dbReference>
<dbReference type="InterPro" id="IPR008854">
    <property type="entry name" value="TPMT"/>
</dbReference>
<dbReference type="InterPro" id="IPR029063">
    <property type="entry name" value="SAM-dependent_MTases_sf"/>
</dbReference>
<dbReference type="InterPro" id="IPR025835">
    <property type="entry name" value="Thiopurine_S-MeTrfase"/>
</dbReference>
<keyword evidence="7 9" id="KW-0808">Transferase</keyword>
<evidence type="ECO:0000256" key="6">
    <source>
        <dbReference type="ARBA" id="ARBA00022603"/>
    </source>
</evidence>
<dbReference type="HAMAP" id="MF_00812">
    <property type="entry name" value="Thiopur_methtran"/>
    <property type="match status" value="1"/>
</dbReference>
<dbReference type="RefSeq" id="WP_119665873.1">
    <property type="nucleotide sequence ID" value="NZ_QXED01000001.1"/>
</dbReference>
<keyword evidence="8" id="KW-0949">S-adenosyl-L-methionine</keyword>
<dbReference type="Proteomes" id="UP000283523">
    <property type="component" value="Unassembled WGS sequence"/>
</dbReference>
<accession>A0A418MHX0</accession>
<dbReference type="GO" id="GO:0008119">
    <property type="term" value="F:thiopurine S-methyltransferase activity"/>
    <property type="evidence" value="ECO:0007669"/>
    <property type="project" value="UniProtKB-EC"/>
</dbReference>
<reference evidence="9 10" key="1">
    <citation type="submission" date="2018-08" db="EMBL/GenBank/DDBJ databases">
        <title>Fibrisoma montanum sp. nov., isolated from Danxia mountain soil.</title>
        <authorList>
            <person name="Huang Y."/>
        </authorList>
    </citation>
    <scope>NUCLEOTIDE SEQUENCE [LARGE SCALE GENOMIC DNA]</scope>
    <source>
        <strain evidence="9 10">HYT19</strain>
    </source>
</reference>
<keyword evidence="6 9" id="KW-0489">Methyltransferase</keyword>
<evidence type="ECO:0000256" key="3">
    <source>
        <dbReference type="ARBA" id="ARBA00008145"/>
    </source>
</evidence>
<evidence type="ECO:0000256" key="1">
    <source>
        <dbReference type="ARBA" id="ARBA00000903"/>
    </source>
</evidence>
<dbReference type="PANTHER" id="PTHR10259:SF11">
    <property type="entry name" value="THIOPURINE S-METHYLTRANSFERASE"/>
    <property type="match status" value="1"/>
</dbReference>
<dbReference type="OrthoDB" id="9778208at2"/>
<protein>
    <recommendedName>
        <fullName evidence="4">thiopurine S-methyltransferase</fullName>
        <ecNumber evidence="4">2.1.1.67</ecNumber>
    </recommendedName>
</protein>
<dbReference type="SUPFAM" id="SSF53335">
    <property type="entry name" value="S-adenosyl-L-methionine-dependent methyltransferases"/>
    <property type="match status" value="1"/>
</dbReference>
<keyword evidence="5" id="KW-0963">Cytoplasm</keyword>
<evidence type="ECO:0000256" key="2">
    <source>
        <dbReference type="ARBA" id="ARBA00004496"/>
    </source>
</evidence>
<evidence type="ECO:0000256" key="8">
    <source>
        <dbReference type="ARBA" id="ARBA00022691"/>
    </source>
</evidence>
<comment type="catalytic activity">
    <reaction evidence="1">
        <text>S-adenosyl-L-methionine + a thiopurine = S-adenosyl-L-homocysteine + a thiopurine S-methylether.</text>
        <dbReference type="EC" id="2.1.1.67"/>
    </reaction>
</comment>
<proteinExistence type="inferred from homology"/>
<keyword evidence="10" id="KW-1185">Reference proteome</keyword>
<dbReference type="Gene3D" id="3.40.50.150">
    <property type="entry name" value="Vaccinia Virus protein VP39"/>
    <property type="match status" value="1"/>
</dbReference>
<evidence type="ECO:0000313" key="10">
    <source>
        <dbReference type="Proteomes" id="UP000283523"/>
    </source>
</evidence>